<dbReference type="Gene3D" id="1.20.1540.10">
    <property type="entry name" value="Rhomboid-like"/>
    <property type="match status" value="1"/>
</dbReference>
<evidence type="ECO:0000313" key="8">
    <source>
        <dbReference type="Proteomes" id="UP000229757"/>
    </source>
</evidence>
<feature type="transmembrane region" description="Helical" evidence="5">
    <location>
        <begin position="57"/>
        <end position="75"/>
    </location>
</feature>
<evidence type="ECO:0000313" key="7">
    <source>
        <dbReference type="EMBL" id="ATX76756.1"/>
    </source>
</evidence>
<evidence type="ECO:0000256" key="2">
    <source>
        <dbReference type="ARBA" id="ARBA00022692"/>
    </source>
</evidence>
<evidence type="ECO:0000256" key="5">
    <source>
        <dbReference type="SAM" id="Phobius"/>
    </source>
</evidence>
<evidence type="ECO:0000256" key="1">
    <source>
        <dbReference type="ARBA" id="ARBA00004141"/>
    </source>
</evidence>
<dbReference type="GO" id="GO:0016020">
    <property type="term" value="C:membrane"/>
    <property type="evidence" value="ECO:0007669"/>
    <property type="project" value="UniProtKB-SubCell"/>
</dbReference>
<feature type="transmembrane region" description="Helical" evidence="5">
    <location>
        <begin position="107"/>
        <end position="125"/>
    </location>
</feature>
<dbReference type="KEGG" id="rfo:REIFOR_01611"/>
<dbReference type="InterPro" id="IPR022764">
    <property type="entry name" value="Peptidase_S54_rhomboid_dom"/>
</dbReference>
<keyword evidence="4 5" id="KW-0472">Membrane</keyword>
<dbReference type="Proteomes" id="UP000229757">
    <property type="component" value="Chromosome"/>
</dbReference>
<feature type="transmembrane region" description="Helical" evidence="5">
    <location>
        <begin position="132"/>
        <end position="150"/>
    </location>
</feature>
<evidence type="ECO:0000256" key="3">
    <source>
        <dbReference type="ARBA" id="ARBA00022989"/>
    </source>
</evidence>
<dbReference type="EMBL" id="CP011797">
    <property type="protein sequence ID" value="ATX76756.1"/>
    <property type="molecule type" value="Genomic_DNA"/>
</dbReference>
<organism evidence="7 8">
    <name type="scientific">Reinekea forsetii</name>
    <dbReference type="NCBI Taxonomy" id="1336806"/>
    <lineage>
        <taxon>Bacteria</taxon>
        <taxon>Pseudomonadati</taxon>
        <taxon>Pseudomonadota</taxon>
        <taxon>Gammaproteobacteria</taxon>
        <taxon>Oceanospirillales</taxon>
        <taxon>Saccharospirillaceae</taxon>
        <taxon>Reinekea</taxon>
    </lineage>
</organism>
<keyword evidence="3 5" id="KW-1133">Transmembrane helix</keyword>
<dbReference type="OrthoDB" id="465874at2"/>
<evidence type="ECO:0000259" key="6">
    <source>
        <dbReference type="Pfam" id="PF01694"/>
    </source>
</evidence>
<keyword evidence="8" id="KW-1185">Reference proteome</keyword>
<feature type="domain" description="Peptidase S54 rhomboid" evidence="6">
    <location>
        <begin position="46"/>
        <end position="176"/>
    </location>
</feature>
<feature type="transmembrane region" description="Helical" evidence="5">
    <location>
        <begin position="156"/>
        <end position="173"/>
    </location>
</feature>
<accession>A0A2K8KV92</accession>
<keyword evidence="2 5" id="KW-0812">Transmembrane</keyword>
<proteinExistence type="predicted"/>
<dbReference type="RefSeq" id="WP_100257071.1">
    <property type="nucleotide sequence ID" value="NZ_CP011797.1"/>
</dbReference>
<name>A0A2K8KV92_9GAMM</name>
<dbReference type="SUPFAM" id="SSF144091">
    <property type="entry name" value="Rhomboid-like"/>
    <property type="match status" value="1"/>
</dbReference>
<gene>
    <name evidence="7" type="ORF">REIFOR_01611</name>
</gene>
<comment type="subcellular location">
    <subcellularLocation>
        <location evidence="1">Membrane</location>
        <topology evidence="1">Multi-pass membrane protein</topology>
    </subcellularLocation>
</comment>
<reference evidence="7 8" key="1">
    <citation type="journal article" date="2017" name="Environ. Microbiol.">
        <title>Genomic and physiological analyses of 'Reinekea forsetii' reveal a versatile opportunistic lifestyle during spring algae blooms.</title>
        <authorList>
            <person name="Avci B."/>
            <person name="Hahnke R.L."/>
            <person name="Chafee M."/>
            <person name="Fischer T."/>
            <person name="Gruber-Vodicka H."/>
            <person name="Tegetmeyer H.E."/>
            <person name="Harder J."/>
            <person name="Fuchs B.M."/>
            <person name="Amann R.I."/>
            <person name="Teeling H."/>
        </authorList>
    </citation>
    <scope>NUCLEOTIDE SEQUENCE [LARGE SCALE GENOMIC DNA]</scope>
    <source>
        <strain evidence="7 8">Hel1_31_D35</strain>
    </source>
</reference>
<dbReference type="InterPro" id="IPR035952">
    <property type="entry name" value="Rhomboid-like_sf"/>
</dbReference>
<dbReference type="Pfam" id="PF01694">
    <property type="entry name" value="Rhomboid"/>
    <property type="match status" value="1"/>
</dbReference>
<protein>
    <submittedName>
        <fullName evidence="7">Rhomboid family protein, peptidase, family S54</fullName>
    </submittedName>
</protein>
<dbReference type="AlphaFoldDB" id="A0A2K8KV92"/>
<evidence type="ECO:0000256" key="4">
    <source>
        <dbReference type="ARBA" id="ARBA00023136"/>
    </source>
</evidence>
<sequence>MEKPKIMAGPLLLVVTISLVALVQLLSPVDLRAFGLQPRSLHGFLGILTMPFLHGNLAHFLGNIGPLAVLAIMVSASQRGRFYSITISLIVTTGVFTWLLASPGYVVGASGLIFAYWGFLIAAAWHRRDLKSIVFAAVTILIYGSLLLSLTEIRQGISFAAHFSGLISGLWLAKYMAK</sequence>
<dbReference type="GO" id="GO:0004252">
    <property type="term" value="F:serine-type endopeptidase activity"/>
    <property type="evidence" value="ECO:0007669"/>
    <property type="project" value="InterPro"/>
</dbReference>
<feature type="transmembrane region" description="Helical" evidence="5">
    <location>
        <begin position="82"/>
        <end position="101"/>
    </location>
</feature>